<dbReference type="EMBL" id="CSUW01000004">
    <property type="protein sequence ID" value="CPT24407.1"/>
    <property type="molecule type" value="Genomic_DNA"/>
</dbReference>
<organism evidence="8 10">
    <name type="scientific">Mycobacteroides abscessus</name>
    <dbReference type="NCBI Taxonomy" id="36809"/>
    <lineage>
        <taxon>Bacteria</taxon>
        <taxon>Bacillati</taxon>
        <taxon>Actinomycetota</taxon>
        <taxon>Actinomycetes</taxon>
        <taxon>Mycobacteriales</taxon>
        <taxon>Mycobacteriaceae</taxon>
        <taxon>Mycobacteroides</taxon>
    </lineage>
</organism>
<evidence type="ECO:0008006" key="12">
    <source>
        <dbReference type="Google" id="ProtNLM"/>
    </source>
</evidence>
<gene>
    <name evidence="9" type="ORF">D2E76_21740</name>
    <name evidence="8" type="ORF">ERS075527_01920</name>
</gene>
<evidence type="ECO:0000313" key="10">
    <source>
        <dbReference type="Proteomes" id="UP000038487"/>
    </source>
</evidence>
<comment type="caution">
    <text evidence="8">The sequence shown here is derived from an EMBL/GenBank/DDBJ whole genome shotgun (WGS) entry which is preliminary data.</text>
</comment>
<accession>A0A0U0YE55</accession>
<dbReference type="InterPro" id="IPR008693">
    <property type="entry name" value="MmpS"/>
</dbReference>
<sequence>MKRLFTCVVAVATIGAMLSAPVAHAVPRTVTYRVWAEYGPLVAATIGYNDADGARRGAMNPQLPWGKDITWTDDTKHPLINVTGYNTGDGPRIYCQILIDGQVVDEDDRVDLATCSYATDGVPREHCQRGNSGSVVGILSKVDGDPCSRNP</sequence>
<keyword evidence="4" id="KW-0812">Transmembrane</keyword>
<evidence type="ECO:0000313" key="9">
    <source>
        <dbReference type="EMBL" id="RIT33726.1"/>
    </source>
</evidence>
<reference evidence="8 10" key="1">
    <citation type="submission" date="2015-03" db="EMBL/GenBank/DDBJ databases">
        <authorList>
            <consortium name="Pathogen Informatics"/>
            <person name="Murphy D."/>
        </authorList>
    </citation>
    <scope>NUCLEOTIDE SEQUENCE [LARGE SCALE GENOMIC DNA]</scope>
    <source>
        <strain evidence="8 10">PAP036</strain>
    </source>
</reference>
<evidence type="ECO:0000313" key="8">
    <source>
        <dbReference type="EMBL" id="CPT24407.1"/>
    </source>
</evidence>
<evidence type="ECO:0000256" key="4">
    <source>
        <dbReference type="ARBA" id="ARBA00022692"/>
    </source>
</evidence>
<dbReference type="AlphaFoldDB" id="A0A0U0YE55"/>
<protein>
    <recommendedName>
        <fullName evidence="12">Mycobacterium membrane protein</fullName>
    </recommendedName>
</protein>
<evidence type="ECO:0000256" key="5">
    <source>
        <dbReference type="ARBA" id="ARBA00022989"/>
    </source>
</evidence>
<evidence type="ECO:0000313" key="11">
    <source>
        <dbReference type="Proteomes" id="UP000284557"/>
    </source>
</evidence>
<dbReference type="GeneID" id="93377512"/>
<dbReference type="Gene3D" id="2.60.40.2880">
    <property type="entry name" value="MmpS1-5, C-terminal soluble domain"/>
    <property type="match status" value="1"/>
</dbReference>
<dbReference type="Pfam" id="PF05423">
    <property type="entry name" value="Mycobact_memb"/>
    <property type="match status" value="1"/>
</dbReference>
<comment type="similarity">
    <text evidence="2">Belongs to the MmpS family.</text>
</comment>
<keyword evidence="5" id="KW-1133">Transmembrane helix</keyword>
<keyword evidence="6" id="KW-0472">Membrane</keyword>
<evidence type="ECO:0000256" key="7">
    <source>
        <dbReference type="SAM" id="SignalP"/>
    </source>
</evidence>
<dbReference type="GO" id="GO:0005886">
    <property type="term" value="C:plasma membrane"/>
    <property type="evidence" value="ECO:0007669"/>
    <property type="project" value="UniProtKB-SubCell"/>
</dbReference>
<feature type="signal peptide" evidence="7">
    <location>
        <begin position="1"/>
        <end position="25"/>
    </location>
</feature>
<dbReference type="Proteomes" id="UP000284557">
    <property type="component" value="Unassembled WGS sequence"/>
</dbReference>
<reference evidence="9 11" key="2">
    <citation type="submission" date="2018-08" db="EMBL/GenBank/DDBJ databases">
        <title>Linezolid Resistance in Mycobacterium abscessus: MIC Distribution and Comprehensive Investigation of Resistance Mechanisms.</title>
        <authorList>
            <person name="Ye M."/>
            <person name="Xu L."/>
            <person name="Zou Y."/>
            <person name="Li B."/>
            <person name="Guo Q."/>
            <person name="Zhang Y."/>
            <person name="Zhan M."/>
            <person name="Xu B."/>
            <person name="Yu F."/>
            <person name="Zhang Z."/>
            <person name="Chu H."/>
        </authorList>
    </citation>
    <scope>NUCLEOTIDE SEQUENCE [LARGE SCALE GENOMIC DNA]</scope>
    <source>
        <strain evidence="9 11">G143</strain>
    </source>
</reference>
<evidence type="ECO:0000256" key="2">
    <source>
        <dbReference type="ARBA" id="ARBA00007531"/>
    </source>
</evidence>
<evidence type="ECO:0000256" key="6">
    <source>
        <dbReference type="ARBA" id="ARBA00023136"/>
    </source>
</evidence>
<proteinExistence type="inferred from homology"/>
<dbReference type="Proteomes" id="UP000038487">
    <property type="component" value="Unassembled WGS sequence"/>
</dbReference>
<dbReference type="RefSeq" id="WP_005085401.1">
    <property type="nucleotide sequence ID" value="NZ_CM125927.1"/>
</dbReference>
<evidence type="ECO:0000256" key="3">
    <source>
        <dbReference type="ARBA" id="ARBA00022475"/>
    </source>
</evidence>
<name>A0A0U0YE55_9MYCO</name>
<feature type="chain" id="PRO_5015047618" description="Mycobacterium membrane protein" evidence="7">
    <location>
        <begin position="26"/>
        <end position="151"/>
    </location>
</feature>
<evidence type="ECO:0000256" key="1">
    <source>
        <dbReference type="ARBA" id="ARBA00004236"/>
    </source>
</evidence>
<comment type="subcellular location">
    <subcellularLocation>
        <location evidence="1">Cell membrane</location>
    </subcellularLocation>
</comment>
<dbReference type="EMBL" id="QXBN01000019">
    <property type="protein sequence ID" value="RIT33726.1"/>
    <property type="molecule type" value="Genomic_DNA"/>
</dbReference>
<dbReference type="SMR" id="A0A0U0YE55"/>
<keyword evidence="7" id="KW-0732">Signal</keyword>
<dbReference type="InterPro" id="IPR038468">
    <property type="entry name" value="MmpS_C"/>
</dbReference>
<keyword evidence="3" id="KW-1003">Cell membrane</keyword>